<evidence type="ECO:0000256" key="1">
    <source>
        <dbReference type="SAM" id="MobiDB-lite"/>
    </source>
</evidence>
<feature type="compositionally biased region" description="Basic residues" evidence="1">
    <location>
        <begin position="26"/>
        <end position="40"/>
    </location>
</feature>
<reference evidence="2" key="1">
    <citation type="submission" date="2020-10" db="EMBL/GenBank/DDBJ databases">
        <authorList>
            <person name="Han B."/>
            <person name="Lu T."/>
            <person name="Zhao Q."/>
            <person name="Huang X."/>
            <person name="Zhao Y."/>
        </authorList>
    </citation>
    <scope>NUCLEOTIDE SEQUENCE</scope>
</reference>
<proteinExistence type="predicted"/>
<dbReference type="Proteomes" id="UP000604825">
    <property type="component" value="Unassembled WGS sequence"/>
</dbReference>
<organism evidence="2 3">
    <name type="scientific">Miscanthus lutarioriparius</name>
    <dbReference type="NCBI Taxonomy" id="422564"/>
    <lineage>
        <taxon>Eukaryota</taxon>
        <taxon>Viridiplantae</taxon>
        <taxon>Streptophyta</taxon>
        <taxon>Embryophyta</taxon>
        <taxon>Tracheophyta</taxon>
        <taxon>Spermatophyta</taxon>
        <taxon>Magnoliopsida</taxon>
        <taxon>Liliopsida</taxon>
        <taxon>Poales</taxon>
        <taxon>Poaceae</taxon>
        <taxon>PACMAD clade</taxon>
        <taxon>Panicoideae</taxon>
        <taxon>Andropogonodae</taxon>
        <taxon>Andropogoneae</taxon>
        <taxon>Saccharinae</taxon>
        <taxon>Miscanthus</taxon>
    </lineage>
</organism>
<evidence type="ECO:0000313" key="2">
    <source>
        <dbReference type="EMBL" id="CAD6250754.1"/>
    </source>
</evidence>
<gene>
    <name evidence="2" type="ORF">NCGR_LOCUS34526</name>
</gene>
<accession>A0A811Q0P4</accession>
<protein>
    <submittedName>
        <fullName evidence="2">Uncharacterized protein</fullName>
    </submittedName>
</protein>
<evidence type="ECO:0000313" key="3">
    <source>
        <dbReference type="Proteomes" id="UP000604825"/>
    </source>
</evidence>
<dbReference type="AlphaFoldDB" id="A0A811Q0P4"/>
<sequence length="117" mass="12844">MKLRRSPRLIKKLDGHKPASISLKKAPTRNKNNKKNKKIKPQSNLLGNILLSPTCQAFDFPNISIIAKFTNMGTIFPQIPIAEIQKLAIESCGITPLEVSAELLLASRPQEDGGADL</sequence>
<feature type="region of interest" description="Disordered" evidence="1">
    <location>
        <begin position="20"/>
        <end position="41"/>
    </location>
</feature>
<comment type="caution">
    <text evidence="2">The sequence shown here is derived from an EMBL/GenBank/DDBJ whole genome shotgun (WGS) entry which is preliminary data.</text>
</comment>
<dbReference type="EMBL" id="CAJGYO010000008">
    <property type="protein sequence ID" value="CAD6250754.1"/>
    <property type="molecule type" value="Genomic_DNA"/>
</dbReference>
<dbReference type="OrthoDB" id="10681919at2759"/>
<name>A0A811Q0P4_9POAL</name>
<keyword evidence="3" id="KW-1185">Reference proteome</keyword>